<keyword evidence="3" id="KW-1185">Reference proteome</keyword>
<sequence length="568" mass="66303">MNIASPSFHMNQENNHQLNEISQCLKYTAYIIDNNMILTSPLHQTLSNQTVTLDQVLPARLENYMMATIEQDQNFPQYISNLSLQEILNQIRHDQILQFAKPLVIQQQEQKQFQIINTQSNKQIGFQQKKTDGLLSNQIFNSKINNTRSISPQPMSTIIHKTQSNTQSQIPILQTESGFINDQFMNLNPNLSSSNSLLNDTPQSYQQHQLNKWTDKSKEKILFQDNFMVEEETTKQPKPNTIIIKKSEDPQFFQQLKNARVASPNLKQVKGSGLSPEPYNQNKSKSPDVLQVNLPTNCKKWETNSNIKQLSQQSQQQPQNKLPDHFKKLLTDSSKRQNISKPFDSNNTKFALIQSNSNAHLKKTKQTKQQIIQDSLNDNQIKVVQSEKQFTPRMNEQEYTTNQDIQMMLSEQQSIPKSRSQNKKQDEKFNEYIYHQNQNFKDHFSFKPQFEQKQFKQIEVKQEITPQIIQQQLVESKSIRGISPQNRSIQQQFKQQNNIIQQPPIPPNQQKEPIQIKLDIKQFMNSNKLKDQQERTPRSISPIYSQRQQLGVTNENGRSYFVNLNFQK</sequence>
<reference evidence="2" key="1">
    <citation type="submission" date="2021-01" db="EMBL/GenBank/DDBJ databases">
        <authorList>
            <consortium name="Genoscope - CEA"/>
            <person name="William W."/>
        </authorList>
    </citation>
    <scope>NUCLEOTIDE SEQUENCE</scope>
</reference>
<evidence type="ECO:0000313" key="3">
    <source>
        <dbReference type="Proteomes" id="UP000692954"/>
    </source>
</evidence>
<organism evidence="2 3">
    <name type="scientific">Paramecium sonneborni</name>
    <dbReference type="NCBI Taxonomy" id="65129"/>
    <lineage>
        <taxon>Eukaryota</taxon>
        <taxon>Sar</taxon>
        <taxon>Alveolata</taxon>
        <taxon>Ciliophora</taxon>
        <taxon>Intramacronucleata</taxon>
        <taxon>Oligohymenophorea</taxon>
        <taxon>Peniculida</taxon>
        <taxon>Parameciidae</taxon>
        <taxon>Paramecium</taxon>
    </lineage>
</organism>
<dbReference type="AlphaFoldDB" id="A0A8S1RHA7"/>
<dbReference type="Proteomes" id="UP000692954">
    <property type="component" value="Unassembled WGS sequence"/>
</dbReference>
<protein>
    <submittedName>
        <fullName evidence="2">Uncharacterized protein</fullName>
    </submittedName>
</protein>
<accession>A0A8S1RHA7</accession>
<evidence type="ECO:0000256" key="1">
    <source>
        <dbReference type="SAM" id="MobiDB-lite"/>
    </source>
</evidence>
<gene>
    <name evidence="2" type="ORF">PSON_ATCC_30995.1.T1760057</name>
</gene>
<feature type="region of interest" description="Disordered" evidence="1">
    <location>
        <begin position="263"/>
        <end position="290"/>
    </location>
</feature>
<name>A0A8S1RHA7_9CILI</name>
<proteinExistence type="predicted"/>
<evidence type="ECO:0000313" key="2">
    <source>
        <dbReference type="EMBL" id="CAD8127408.1"/>
    </source>
</evidence>
<dbReference type="OrthoDB" id="306065at2759"/>
<comment type="caution">
    <text evidence="2">The sequence shown here is derived from an EMBL/GenBank/DDBJ whole genome shotgun (WGS) entry which is preliminary data.</text>
</comment>
<dbReference type="EMBL" id="CAJJDN010000176">
    <property type="protein sequence ID" value="CAD8127408.1"/>
    <property type="molecule type" value="Genomic_DNA"/>
</dbReference>